<organism evidence="1 2">
    <name type="scientific">Janibacter limosus</name>
    <dbReference type="NCBI Taxonomy" id="53458"/>
    <lineage>
        <taxon>Bacteria</taxon>
        <taxon>Bacillati</taxon>
        <taxon>Actinomycetota</taxon>
        <taxon>Actinomycetes</taxon>
        <taxon>Micrococcales</taxon>
        <taxon>Intrasporangiaceae</taxon>
        <taxon>Janibacter</taxon>
    </lineage>
</organism>
<dbReference type="SUPFAM" id="SSF52540">
    <property type="entry name" value="P-loop containing nucleoside triphosphate hydrolases"/>
    <property type="match status" value="1"/>
</dbReference>
<dbReference type="Proteomes" id="UP000290408">
    <property type="component" value="Chromosome"/>
</dbReference>
<dbReference type="NCBIfam" id="NF004861">
    <property type="entry name" value="PRK06217.1"/>
    <property type="match status" value="1"/>
</dbReference>
<dbReference type="RefSeq" id="WP_130630842.1">
    <property type="nucleotide sequence ID" value="NZ_CP036164.1"/>
</dbReference>
<sequence>MTPCRLHITGASGTGTTTLGRRLATQWAVPHADSDDYFWVPTSPPYTTKREEAARIRLMREVFVGRDAWVLSGSLMGWGDPLTESFDAVVFLSVDHDVRMSRLHAREVTRYGSRIEPGGMHESAHRDFMDWASGYEDPTTDGRNRAQHEAWLATLTCPVLRLDSTRGADELVAEIAG</sequence>
<dbReference type="AlphaFoldDB" id="A0A4P6MV36"/>
<dbReference type="Gene3D" id="3.40.50.300">
    <property type="entry name" value="P-loop containing nucleotide triphosphate hydrolases"/>
    <property type="match status" value="1"/>
</dbReference>
<evidence type="ECO:0008006" key="3">
    <source>
        <dbReference type="Google" id="ProtNLM"/>
    </source>
</evidence>
<dbReference type="KEGG" id="jli:EXU32_16260"/>
<reference evidence="1 2" key="1">
    <citation type="submission" date="2019-02" db="EMBL/GenBank/DDBJ databases">
        <title>Genomic data mining of an Antarctic deep-sea actinobacterium, Janibacterlimosus P3-3-X1.</title>
        <authorList>
            <person name="Liao L."/>
            <person name="Chen B."/>
        </authorList>
    </citation>
    <scope>NUCLEOTIDE SEQUENCE [LARGE SCALE GENOMIC DNA]</scope>
    <source>
        <strain evidence="1 2">P3-3-X1</strain>
    </source>
</reference>
<dbReference type="InterPro" id="IPR052922">
    <property type="entry name" value="Cytidylate_Kinase-2"/>
</dbReference>
<keyword evidence="2" id="KW-1185">Reference proteome</keyword>
<name>A0A4P6MV36_9MICO</name>
<dbReference type="PANTHER" id="PTHR37816">
    <property type="entry name" value="YALI0E33011P"/>
    <property type="match status" value="1"/>
</dbReference>
<dbReference type="PANTHER" id="PTHR37816:SF2">
    <property type="entry name" value="DNA TOPOLOGY MODULATION PROTEIN FLAR-RELATED PROTEIN"/>
    <property type="match status" value="1"/>
</dbReference>
<protein>
    <recommendedName>
        <fullName evidence="3">Adenylate kinase</fullName>
    </recommendedName>
</protein>
<evidence type="ECO:0000313" key="1">
    <source>
        <dbReference type="EMBL" id="QBF47661.1"/>
    </source>
</evidence>
<proteinExistence type="predicted"/>
<dbReference type="InterPro" id="IPR027417">
    <property type="entry name" value="P-loop_NTPase"/>
</dbReference>
<dbReference type="EMBL" id="CP036164">
    <property type="protein sequence ID" value="QBF47661.1"/>
    <property type="molecule type" value="Genomic_DNA"/>
</dbReference>
<dbReference type="OrthoDB" id="5508973at2"/>
<evidence type="ECO:0000313" key="2">
    <source>
        <dbReference type="Proteomes" id="UP000290408"/>
    </source>
</evidence>
<accession>A0A4P6MV36</accession>
<gene>
    <name evidence="1" type="ORF">EXU32_16260</name>
</gene>
<dbReference type="STRING" id="1216970.GCA_001570985_02494"/>